<dbReference type="InterPro" id="IPR040487">
    <property type="entry name" value="Peptidase_M23_N"/>
</dbReference>
<feature type="domain" description="M23ase beta-sheet core" evidence="3">
    <location>
        <begin position="184"/>
        <end position="278"/>
    </location>
</feature>
<evidence type="ECO:0000256" key="1">
    <source>
        <dbReference type="SAM" id="MobiDB-lite"/>
    </source>
</evidence>
<protein>
    <submittedName>
        <fullName evidence="5">Peptidoglycan DD-metalloendopeptidase family protein</fullName>
    </submittedName>
</protein>
<evidence type="ECO:0000259" key="3">
    <source>
        <dbReference type="Pfam" id="PF01551"/>
    </source>
</evidence>
<dbReference type="Gene3D" id="2.60.40.1590">
    <property type="entry name" value="Peptidoglycan hydrolase domains"/>
    <property type="match status" value="1"/>
</dbReference>
<feature type="signal peptide" evidence="2">
    <location>
        <begin position="1"/>
        <end position="32"/>
    </location>
</feature>
<dbReference type="Pfam" id="PF01551">
    <property type="entry name" value="Peptidase_M23"/>
    <property type="match status" value="1"/>
</dbReference>
<sequence length="289" mass="30029">MACLFLHRSPWRGIAAALVLSAACLSAPHAGALELPRARSVPGGVAIVDLGTSAAAPQAMLDGEPVLVVGEGGRWQAVVGIRLDAGPGMRELVVRHEGGAEARLPFAVGPVRYAEQRLKVAPGKVDLSAEDLARHEREREHLAAVAATRSDAPPASLRMRPPADGRRSSSFGLRRVFNGQPRNPHSGMDIAAPAGAPVVAAAAGRVIDSGDYFFNGGTVWLDHGSGLLTMYCHLSAVDVKPGDLVAAGQRIGAVGATGRATGPHLHWSVSLNRAMVDPALFLDEGGGRK</sequence>
<dbReference type="SUPFAM" id="SSF51261">
    <property type="entry name" value="Duplicated hybrid motif"/>
    <property type="match status" value="1"/>
</dbReference>
<feature type="domain" description="Peptidase family M23 N-terminal" evidence="4">
    <location>
        <begin position="39"/>
        <end position="109"/>
    </location>
</feature>
<feature type="chain" id="PRO_5046007027" evidence="2">
    <location>
        <begin position="33"/>
        <end position="289"/>
    </location>
</feature>
<keyword evidence="6" id="KW-1185">Reference proteome</keyword>
<accession>A0ABW1AXB8</accession>
<dbReference type="PANTHER" id="PTHR21666">
    <property type="entry name" value="PEPTIDASE-RELATED"/>
    <property type="match status" value="1"/>
</dbReference>
<dbReference type="EMBL" id="JBHSOG010000101">
    <property type="protein sequence ID" value="MFC5771850.1"/>
    <property type="molecule type" value="Genomic_DNA"/>
</dbReference>
<dbReference type="RefSeq" id="WP_096449694.1">
    <property type="nucleotide sequence ID" value="NZ_JBHSOG010000101.1"/>
</dbReference>
<dbReference type="Pfam" id="PF18421">
    <property type="entry name" value="Peptidase_M23_N"/>
    <property type="match status" value="1"/>
</dbReference>
<dbReference type="InterPro" id="IPR016047">
    <property type="entry name" value="M23ase_b-sheet_dom"/>
</dbReference>
<dbReference type="PANTHER" id="PTHR21666:SF285">
    <property type="entry name" value="M23 FAMILY METALLOPEPTIDASE"/>
    <property type="match status" value="1"/>
</dbReference>
<dbReference type="CDD" id="cd12797">
    <property type="entry name" value="M23_peptidase"/>
    <property type="match status" value="1"/>
</dbReference>
<proteinExistence type="predicted"/>
<keyword evidence="2" id="KW-0732">Signal</keyword>
<evidence type="ECO:0000256" key="2">
    <source>
        <dbReference type="SAM" id="SignalP"/>
    </source>
</evidence>
<dbReference type="InterPro" id="IPR050570">
    <property type="entry name" value="Cell_wall_metabolism_enzyme"/>
</dbReference>
<gene>
    <name evidence="5" type="ORF">ACFPTN_20925</name>
</gene>
<reference evidence="6" key="1">
    <citation type="journal article" date="2019" name="Int. J. Syst. Evol. Microbiol.">
        <title>The Global Catalogue of Microorganisms (GCM) 10K type strain sequencing project: providing services to taxonomists for standard genome sequencing and annotation.</title>
        <authorList>
            <consortium name="The Broad Institute Genomics Platform"/>
            <consortium name="The Broad Institute Genome Sequencing Center for Infectious Disease"/>
            <person name="Wu L."/>
            <person name="Ma J."/>
        </authorList>
    </citation>
    <scope>NUCLEOTIDE SEQUENCE [LARGE SCALE GENOMIC DNA]</scope>
    <source>
        <strain evidence="6">SHR3</strain>
    </source>
</reference>
<name>A0ABW1AXB8_9RHOO</name>
<dbReference type="Proteomes" id="UP001595974">
    <property type="component" value="Unassembled WGS sequence"/>
</dbReference>
<evidence type="ECO:0000259" key="4">
    <source>
        <dbReference type="Pfam" id="PF18421"/>
    </source>
</evidence>
<evidence type="ECO:0000313" key="5">
    <source>
        <dbReference type="EMBL" id="MFC5771850.1"/>
    </source>
</evidence>
<dbReference type="Gene3D" id="2.70.70.10">
    <property type="entry name" value="Glucose Permease (Domain IIA)"/>
    <property type="match status" value="1"/>
</dbReference>
<organism evidence="5 6">
    <name type="scientific">Thauera sinica</name>
    <dbReference type="NCBI Taxonomy" id="2665146"/>
    <lineage>
        <taxon>Bacteria</taxon>
        <taxon>Pseudomonadati</taxon>
        <taxon>Pseudomonadota</taxon>
        <taxon>Betaproteobacteria</taxon>
        <taxon>Rhodocyclales</taxon>
        <taxon>Zoogloeaceae</taxon>
        <taxon>Thauera</taxon>
    </lineage>
</organism>
<dbReference type="InterPro" id="IPR011055">
    <property type="entry name" value="Dup_hybrid_motif"/>
</dbReference>
<evidence type="ECO:0000313" key="6">
    <source>
        <dbReference type="Proteomes" id="UP001595974"/>
    </source>
</evidence>
<feature type="region of interest" description="Disordered" evidence="1">
    <location>
        <begin position="147"/>
        <end position="170"/>
    </location>
</feature>
<comment type="caution">
    <text evidence="5">The sequence shown here is derived from an EMBL/GenBank/DDBJ whole genome shotgun (WGS) entry which is preliminary data.</text>
</comment>